<feature type="transmembrane region" description="Helical" evidence="5">
    <location>
        <begin position="66"/>
        <end position="85"/>
    </location>
</feature>
<feature type="transmembrane region" description="Helical" evidence="5">
    <location>
        <begin position="406"/>
        <end position="427"/>
    </location>
</feature>
<dbReference type="Proteomes" id="UP000031838">
    <property type="component" value="Chromosome 1"/>
</dbReference>
<feature type="transmembrane region" description="Helical" evidence="5">
    <location>
        <begin position="538"/>
        <end position="559"/>
    </location>
</feature>
<evidence type="ECO:0000256" key="1">
    <source>
        <dbReference type="ARBA" id="ARBA00004651"/>
    </source>
</evidence>
<dbReference type="Pfam" id="PF00528">
    <property type="entry name" value="BPD_transp_1"/>
    <property type="match status" value="2"/>
</dbReference>
<dbReference type="GO" id="GO:0055085">
    <property type="term" value="P:transmembrane transport"/>
    <property type="evidence" value="ECO:0007669"/>
    <property type="project" value="InterPro"/>
</dbReference>
<evidence type="ECO:0000259" key="6">
    <source>
        <dbReference type="PROSITE" id="PS50928"/>
    </source>
</evidence>
<feature type="transmembrane region" description="Helical" evidence="5">
    <location>
        <begin position="97"/>
        <end position="121"/>
    </location>
</feature>
<comment type="similarity">
    <text evidence="5">Belongs to the binding-protein-dependent transport system permease family.</text>
</comment>
<keyword evidence="2 5" id="KW-0812">Transmembrane</keyword>
<accession>A0A0B6RKV5</accession>
<keyword evidence="8" id="KW-1185">Reference proteome</keyword>
<evidence type="ECO:0000313" key="7">
    <source>
        <dbReference type="EMBL" id="AJK45927.1"/>
    </source>
</evidence>
<dbReference type="GO" id="GO:0005886">
    <property type="term" value="C:plasma membrane"/>
    <property type="evidence" value="ECO:0007669"/>
    <property type="project" value="UniProtKB-SubCell"/>
</dbReference>
<dbReference type="PROSITE" id="PS50928">
    <property type="entry name" value="ABC_TM1"/>
    <property type="match status" value="2"/>
</dbReference>
<keyword evidence="5" id="KW-0813">Transport</keyword>
<feature type="domain" description="ABC transmembrane type-1" evidence="6">
    <location>
        <begin position="59"/>
        <end position="249"/>
    </location>
</feature>
<dbReference type="HOGENOM" id="CLU_036171_2_0_4"/>
<feature type="domain" description="ABC transmembrane type-1" evidence="6">
    <location>
        <begin position="368"/>
        <end position="557"/>
    </location>
</feature>
<dbReference type="RefSeq" id="WP_042624558.1">
    <property type="nucleotide sequence ID" value="NZ_BSTO01000026.1"/>
</dbReference>
<feature type="transmembrane region" description="Helical" evidence="5">
    <location>
        <begin position="331"/>
        <end position="353"/>
    </location>
</feature>
<evidence type="ECO:0000313" key="8">
    <source>
        <dbReference type="Proteomes" id="UP000031838"/>
    </source>
</evidence>
<evidence type="ECO:0000256" key="4">
    <source>
        <dbReference type="ARBA" id="ARBA00023136"/>
    </source>
</evidence>
<feature type="transmembrane region" description="Helical" evidence="5">
    <location>
        <begin position="235"/>
        <end position="255"/>
    </location>
</feature>
<proteinExistence type="inferred from homology"/>
<reference evidence="7 8" key="2">
    <citation type="journal article" date="2016" name="Appl. Microbiol. Biotechnol.">
        <title>Mutations improving production and secretion of extracellular lipase by Burkholderia glumae PG1.</title>
        <authorList>
            <person name="Knapp A."/>
            <person name="Voget S."/>
            <person name="Gao R."/>
            <person name="Zaburannyi N."/>
            <person name="Krysciak D."/>
            <person name="Breuer M."/>
            <person name="Hauer B."/>
            <person name="Streit W.R."/>
            <person name="Muller R."/>
            <person name="Daniel R."/>
            <person name="Jaeger K.E."/>
        </authorList>
    </citation>
    <scope>NUCLEOTIDE SEQUENCE [LARGE SCALE GENOMIC DNA]</scope>
    <source>
        <strain evidence="7 8">PG1</strain>
    </source>
</reference>
<dbReference type="PANTHER" id="PTHR42744:SF1">
    <property type="entry name" value="BINDING-PROTEIN-DEPENDENT TRANSPORT SYSTEMS INNER MEMBRANE COMPONENT"/>
    <property type="match status" value="1"/>
</dbReference>
<dbReference type="KEGG" id="bgp:BGL_1c14110"/>
<protein>
    <submittedName>
        <fullName evidence="7">ABC transporter, permease protein</fullName>
    </submittedName>
</protein>
<sequence length="573" mass="64847">MKSLVFPKRRDVSLGSDAIVLVCIALFAWFFVTAWIDMHRPASENPALALAPANLLYYSVRTTMRFLIGMVWSTLFSLVFGVLAARYAPMRRVILPFVNFMESVPLVGFMTFTTGFFLGLYPHNTMGMESLAIFAVFTGQAWNMMLTVYQTMRVVPKELREVADSFRYNAWQRFWRLEWPYSVPGFLWNAINSQAAAWFALVASEAIPAANGDTVLLPGVGSYVSMALDAASYRAVIYALVALVLNIVVIDQFIFRPLVRYTIRFKNDDSAAKRDMQYRSWFYDCLASSRIARSAGQLLARLADAWIFRLPRVWYALRLDRATRLLARANWLWSTIWYFALTVGCAYGGYQLWEYFPKDNLAVLPWWMLETAGRVTLAMLLSCVLFVPLGVWMASHPRRLTVFQPVAQVLAAVPPNIYYPLIALFVITAHRSLGWWTIPMIMVGTQWYYLFNTIAGTLAIPTQITEVSQMFHVKGAMWWRKYMLPSIFPYIVTGTISAAGGAWNAAIAAEVVQWGSRTASTSGLGAFISTTTGNGDNAAAALGCTAMCFMVALCIMFVWQPLYRFAERKFRYD</sequence>
<dbReference type="KEGG" id="bpla:bpln_1g13670"/>
<dbReference type="Gene3D" id="1.10.3720.10">
    <property type="entry name" value="MetI-like"/>
    <property type="match status" value="2"/>
</dbReference>
<dbReference type="InterPro" id="IPR000515">
    <property type="entry name" value="MetI-like"/>
</dbReference>
<organism evidence="7 8">
    <name type="scientific">Burkholderia plantarii</name>
    <dbReference type="NCBI Taxonomy" id="41899"/>
    <lineage>
        <taxon>Bacteria</taxon>
        <taxon>Pseudomonadati</taxon>
        <taxon>Pseudomonadota</taxon>
        <taxon>Betaproteobacteria</taxon>
        <taxon>Burkholderiales</taxon>
        <taxon>Burkholderiaceae</taxon>
        <taxon>Burkholderia</taxon>
    </lineage>
</organism>
<keyword evidence="4 5" id="KW-0472">Membrane</keyword>
<dbReference type="AlphaFoldDB" id="A0A0B6RKV5"/>
<feature type="transmembrane region" description="Helical" evidence="5">
    <location>
        <begin position="487"/>
        <end position="507"/>
    </location>
</feature>
<dbReference type="CDD" id="cd06261">
    <property type="entry name" value="TM_PBP2"/>
    <property type="match status" value="2"/>
</dbReference>
<name>A0A0B6RKV5_BURPL</name>
<evidence type="ECO:0000256" key="2">
    <source>
        <dbReference type="ARBA" id="ARBA00022692"/>
    </source>
</evidence>
<evidence type="ECO:0000256" key="3">
    <source>
        <dbReference type="ARBA" id="ARBA00022989"/>
    </source>
</evidence>
<gene>
    <name evidence="7" type="ORF">BGL_1c14110</name>
</gene>
<dbReference type="PANTHER" id="PTHR42744">
    <property type="entry name" value="BINDING-PROTEIN-DEPENDENT TRANSPORT SYSTEMS INNER MEMBRANE COMPONENT"/>
    <property type="match status" value="1"/>
</dbReference>
<dbReference type="InterPro" id="IPR035906">
    <property type="entry name" value="MetI-like_sf"/>
</dbReference>
<dbReference type="SUPFAM" id="SSF161098">
    <property type="entry name" value="MetI-like"/>
    <property type="match status" value="2"/>
</dbReference>
<dbReference type="EMBL" id="CP002580">
    <property type="protein sequence ID" value="AJK45927.1"/>
    <property type="molecule type" value="Genomic_DNA"/>
</dbReference>
<comment type="subcellular location">
    <subcellularLocation>
        <location evidence="1 5">Cell membrane</location>
        <topology evidence="1 5">Multi-pass membrane protein</topology>
    </subcellularLocation>
</comment>
<reference evidence="8" key="1">
    <citation type="submission" date="2011-03" db="EMBL/GenBank/DDBJ databases">
        <authorList>
            <person name="Voget S."/>
            <person name="Streit W.R."/>
            <person name="Jaeger K.E."/>
            <person name="Daniel R."/>
        </authorList>
    </citation>
    <scope>NUCLEOTIDE SEQUENCE [LARGE SCALE GENOMIC DNA]</scope>
    <source>
        <strain evidence="8">PG1</strain>
    </source>
</reference>
<feature type="transmembrane region" description="Helical" evidence="5">
    <location>
        <begin position="12"/>
        <end position="36"/>
    </location>
</feature>
<feature type="transmembrane region" description="Helical" evidence="5">
    <location>
        <begin position="373"/>
        <end position="394"/>
    </location>
</feature>
<keyword evidence="3 5" id="KW-1133">Transmembrane helix</keyword>
<feature type="transmembrane region" description="Helical" evidence="5">
    <location>
        <begin position="447"/>
        <end position="467"/>
    </location>
</feature>
<evidence type="ECO:0000256" key="5">
    <source>
        <dbReference type="RuleBase" id="RU363032"/>
    </source>
</evidence>